<dbReference type="GO" id="GO:0004519">
    <property type="term" value="F:endonuclease activity"/>
    <property type="evidence" value="ECO:0007669"/>
    <property type="project" value="TreeGrafter"/>
</dbReference>
<dbReference type="Pfam" id="PF17216">
    <property type="entry name" value="Rrp44_CSD1"/>
    <property type="match status" value="1"/>
</dbReference>
<dbReference type="AlphaFoldDB" id="A0A158R051"/>
<dbReference type="GO" id="GO:0003735">
    <property type="term" value="F:structural constituent of ribosome"/>
    <property type="evidence" value="ECO:0007669"/>
    <property type="project" value="InterPro"/>
</dbReference>
<dbReference type="GO" id="GO:0000175">
    <property type="term" value="F:3'-5'-RNA exonuclease activity"/>
    <property type="evidence" value="ECO:0007669"/>
    <property type="project" value="TreeGrafter"/>
</dbReference>
<evidence type="ECO:0000313" key="12">
    <source>
        <dbReference type="EMBL" id="VDL74797.1"/>
    </source>
</evidence>
<feature type="domain" description="RNB" evidence="11">
    <location>
        <begin position="613"/>
        <end position="945"/>
    </location>
</feature>
<sequence length="1093" mass="124392">MLVSTLTKAAFLISRKPTQHYVRTAATGKDLFRMFFDDEANFGKNELRPKKRPGRSWTEDELRLKSNSDLHKLWYVCLKERNMLLTMQAAYVSHARSMPNPERIDRTMRNIQSVVHERNEAYYRLETGDGASPPMRTVTSFMGFTYKKPAEEHLEPPTEDRKEYEVPYLDDDAYMMQKLWAEKEFMKDRDRKDIETHEKVVTKEMRRFRKGGPRRTVERYLRNDLSCGLHSCEPCSPLALNVMGKKPNKDQNSLVPGNHAIIVDSEVFMRFMDIFDSELLQNVIITQNVWEFVKQKAIKVYKKLNKFVYEDKDPRFSVFMSEFHHKTFVKPEPGLTDSLRHEKVLYVCANYLSEHWAGKGIIPVILCAENDVLARLKSNYGHSYSIKEYVEGMKDPKKRQLLDTMAAYDSSSSGGKIIYENYLSHDEITKGVAQGTIKKGSFAVSRENYREAYVLVDPGTMTSWFIKGVHCNRAIDGDIVAVQLLPEEEWTLPEKKMRLRDVEDLEIKADDEVQEEDDSDEVPKPKRTKLAPIPTAKADILENQRIVVSIDQWPRDSAYPLGHYVRALGKIGDKEIENEVLLLEHDIPHAPFSDGVMDCLPSENWKPDLKPPRVDLRHLTICSVDPLGCTDIDDALHCRELDNGLLEVGVHIADVTHFVRAGTAIDEEAASRATTVYLCDRRIDMLPALLSSNLCSLRGGEERYTFSVIWTMTKDADILDTKYHKSLIRSKAALTYEQAQEFIDNPELNDDVTIGLRGLMRLSKILNKRRTANGALTLASSEVRFDMDWETRTPKAVQEKKHLDTHSMVEEFMLLANIAVAEKILAEYPDCAMLRRHPVPTEASYKPLVEAAKQRGISINVSSGKALADSLNRAVDEKNPMLNRLLRMLTTRCMTQAVYFSAGTIPVPQYQHFGLACPIYTHFTSPIRRYADVVVHRLLAACIGADDIGVGLLSQANVQKISQNINYRHKNAQYAGRASVQLNVLTYFQGREETCEGFVMGVRTNGIQVFVPKYGLESVIVLQQGKGTTIDIDESCVRHGDIVVRELDRVTVRVRLDESNVQRRRIALDLIEPSTLPGLSVDFDLSESIGVGI</sequence>
<keyword evidence="6" id="KW-0271">Exosome</keyword>
<dbReference type="SMART" id="SM00955">
    <property type="entry name" value="RNB"/>
    <property type="match status" value="1"/>
</dbReference>
<dbReference type="InterPro" id="IPR038340">
    <property type="entry name" value="MRP-L47_sf"/>
</dbReference>
<dbReference type="GO" id="GO:0016075">
    <property type="term" value="P:rRNA catabolic process"/>
    <property type="evidence" value="ECO:0007669"/>
    <property type="project" value="TreeGrafter"/>
</dbReference>
<dbReference type="SUPFAM" id="SSF50249">
    <property type="entry name" value="Nucleic acid-binding proteins"/>
    <property type="match status" value="3"/>
</dbReference>
<dbReference type="Gene3D" id="2.40.50.700">
    <property type="match status" value="1"/>
</dbReference>
<evidence type="ECO:0000259" key="11">
    <source>
        <dbReference type="SMART" id="SM00955"/>
    </source>
</evidence>
<keyword evidence="3" id="KW-0698">rRNA processing</keyword>
<evidence type="ECO:0000256" key="2">
    <source>
        <dbReference type="ARBA" id="ARBA00005785"/>
    </source>
</evidence>
<dbReference type="Gene3D" id="6.10.330.20">
    <property type="match status" value="1"/>
</dbReference>
<evidence type="ECO:0000256" key="3">
    <source>
        <dbReference type="ARBA" id="ARBA00022552"/>
    </source>
</evidence>
<dbReference type="GO" id="GO:0006412">
    <property type="term" value="P:translation"/>
    <property type="evidence" value="ECO:0007669"/>
    <property type="project" value="InterPro"/>
</dbReference>
<dbReference type="Pfam" id="PF00773">
    <property type="entry name" value="RNB"/>
    <property type="match status" value="1"/>
</dbReference>
<evidence type="ECO:0000256" key="1">
    <source>
        <dbReference type="ARBA" id="ARBA00004123"/>
    </source>
</evidence>
<dbReference type="InterPro" id="IPR012340">
    <property type="entry name" value="NA-bd_OB-fold"/>
</dbReference>
<dbReference type="PANTHER" id="PTHR23355">
    <property type="entry name" value="RIBONUCLEASE"/>
    <property type="match status" value="1"/>
</dbReference>
<evidence type="ECO:0000256" key="10">
    <source>
        <dbReference type="RuleBase" id="RU003901"/>
    </source>
</evidence>
<dbReference type="InterPro" id="IPR022966">
    <property type="entry name" value="RNase_II/R_CS"/>
</dbReference>
<evidence type="ECO:0000256" key="4">
    <source>
        <dbReference type="ARBA" id="ARBA00022722"/>
    </source>
</evidence>
<dbReference type="InterPro" id="IPR033771">
    <property type="entry name" value="Rrp44_CSD1"/>
</dbReference>
<reference evidence="14" key="1">
    <citation type="submission" date="2016-04" db="UniProtKB">
        <authorList>
            <consortium name="WormBaseParasite"/>
        </authorList>
    </citation>
    <scope>IDENTIFICATION</scope>
</reference>
<dbReference type="Proteomes" id="UP000271162">
    <property type="component" value="Unassembled WGS sequence"/>
</dbReference>
<dbReference type="GO" id="GO:0000177">
    <property type="term" value="C:cytoplasmic exosome (RNase complex)"/>
    <property type="evidence" value="ECO:0007669"/>
    <property type="project" value="TreeGrafter"/>
</dbReference>
<dbReference type="GO" id="GO:0006364">
    <property type="term" value="P:rRNA processing"/>
    <property type="evidence" value="ECO:0007669"/>
    <property type="project" value="UniProtKB-KW"/>
</dbReference>
<gene>
    <name evidence="12" type="ORF">NBR_LOCUS11208</name>
</gene>
<evidence type="ECO:0000256" key="8">
    <source>
        <dbReference type="ARBA" id="ARBA00022884"/>
    </source>
</evidence>
<dbReference type="PANTHER" id="PTHR23355:SF35">
    <property type="entry name" value="EXOSOME COMPLEX EXONUCLEASE RRP44"/>
    <property type="match status" value="1"/>
</dbReference>
<dbReference type="GO" id="GO:0003723">
    <property type="term" value="F:RNA binding"/>
    <property type="evidence" value="ECO:0007669"/>
    <property type="project" value="UniProtKB-KW"/>
</dbReference>
<dbReference type="GO" id="GO:0071031">
    <property type="term" value="P:nuclear mRNA surveillance of mRNA 3'-end processing"/>
    <property type="evidence" value="ECO:0007669"/>
    <property type="project" value="TreeGrafter"/>
</dbReference>
<dbReference type="Gene3D" id="2.40.50.140">
    <property type="entry name" value="Nucleic acid-binding proteins"/>
    <property type="match status" value="1"/>
</dbReference>
<keyword evidence="7" id="KW-0269">Exonuclease</keyword>
<evidence type="ECO:0000256" key="5">
    <source>
        <dbReference type="ARBA" id="ARBA00022801"/>
    </source>
</evidence>
<keyword evidence="5" id="KW-0378">Hydrolase</keyword>
<dbReference type="InterPro" id="IPR033770">
    <property type="entry name" value="RRP44_S1"/>
</dbReference>
<evidence type="ECO:0000256" key="7">
    <source>
        <dbReference type="ARBA" id="ARBA00022839"/>
    </source>
</evidence>
<dbReference type="InterPro" id="IPR001900">
    <property type="entry name" value="RNase_II/R"/>
</dbReference>
<dbReference type="CDD" id="cd09862">
    <property type="entry name" value="PIN_Rrp44-like"/>
    <property type="match status" value="1"/>
</dbReference>
<dbReference type="EMBL" id="UYSL01020481">
    <property type="protein sequence ID" value="VDL74797.1"/>
    <property type="molecule type" value="Genomic_DNA"/>
</dbReference>
<evidence type="ECO:0000313" key="14">
    <source>
        <dbReference type="WBParaSite" id="NBR_0001120701-mRNA-1"/>
    </source>
</evidence>
<keyword evidence="13" id="KW-1185">Reference proteome</keyword>
<dbReference type="STRING" id="27835.A0A158R051"/>
<dbReference type="Gene3D" id="3.40.50.1010">
    <property type="entry name" value="5'-nuclease"/>
    <property type="match status" value="1"/>
</dbReference>
<dbReference type="Pfam" id="PF06984">
    <property type="entry name" value="MRP-L47"/>
    <property type="match status" value="1"/>
</dbReference>
<keyword evidence="9" id="KW-0539">Nucleus</keyword>
<evidence type="ECO:0000256" key="9">
    <source>
        <dbReference type="ARBA" id="ARBA00023242"/>
    </source>
</evidence>
<dbReference type="Pfam" id="PF17215">
    <property type="entry name" value="Rrp44_S1"/>
    <property type="match status" value="1"/>
</dbReference>
<protein>
    <submittedName>
        <fullName evidence="14">Probable exosome complex exonuclease RRP44 (inferred by orthology to a C. elegans protein)</fullName>
    </submittedName>
</protein>
<name>A0A158R051_NIPBR</name>
<organism evidence="14">
    <name type="scientific">Nippostrongylus brasiliensis</name>
    <name type="common">Rat hookworm</name>
    <dbReference type="NCBI Taxonomy" id="27835"/>
    <lineage>
        <taxon>Eukaryota</taxon>
        <taxon>Metazoa</taxon>
        <taxon>Ecdysozoa</taxon>
        <taxon>Nematoda</taxon>
        <taxon>Chromadorea</taxon>
        <taxon>Rhabditida</taxon>
        <taxon>Rhabditina</taxon>
        <taxon>Rhabditomorpha</taxon>
        <taxon>Strongyloidea</taxon>
        <taxon>Heligmosomidae</taxon>
        <taxon>Nippostrongylus</taxon>
    </lineage>
</organism>
<keyword evidence="8" id="KW-0694">RNA-binding</keyword>
<evidence type="ECO:0000256" key="6">
    <source>
        <dbReference type="ARBA" id="ARBA00022835"/>
    </source>
</evidence>
<reference evidence="12 13" key="2">
    <citation type="submission" date="2018-11" db="EMBL/GenBank/DDBJ databases">
        <authorList>
            <consortium name="Pathogen Informatics"/>
        </authorList>
    </citation>
    <scope>NUCLEOTIDE SEQUENCE [LARGE SCALE GENOMIC DNA]</scope>
</reference>
<comment type="similarity">
    <text evidence="2 10">Belongs to the RNR ribonuclease family.</text>
</comment>
<dbReference type="InterPro" id="IPR010729">
    <property type="entry name" value="Ribosomal_uL29_mit"/>
</dbReference>
<dbReference type="OMA" id="SEIRFEM"/>
<accession>A0A158R051</accession>
<dbReference type="GO" id="GO:0000176">
    <property type="term" value="C:nuclear exosome (RNase complex)"/>
    <property type="evidence" value="ECO:0007669"/>
    <property type="project" value="TreeGrafter"/>
</dbReference>
<comment type="subcellular location">
    <subcellularLocation>
        <location evidence="1">Nucleus</location>
    </subcellularLocation>
</comment>
<dbReference type="InterPro" id="IPR041505">
    <property type="entry name" value="Dis3_CSD2"/>
</dbReference>
<dbReference type="WBParaSite" id="NBR_0001120701-mRNA-1">
    <property type="protein sequence ID" value="NBR_0001120701-mRNA-1"/>
    <property type="gene ID" value="NBR_0001120701"/>
</dbReference>
<dbReference type="GO" id="GO:0005761">
    <property type="term" value="C:mitochondrial ribosome"/>
    <property type="evidence" value="ECO:0007669"/>
    <property type="project" value="InterPro"/>
</dbReference>
<evidence type="ECO:0000313" key="13">
    <source>
        <dbReference type="Proteomes" id="UP000271162"/>
    </source>
</evidence>
<keyword evidence="4" id="KW-0540">Nuclease</keyword>
<dbReference type="Gene3D" id="2.40.50.690">
    <property type="match status" value="1"/>
</dbReference>
<dbReference type="InterPro" id="IPR050180">
    <property type="entry name" value="RNR_Ribonuclease"/>
</dbReference>
<proteinExistence type="inferred from homology"/>
<dbReference type="Pfam" id="PF17849">
    <property type="entry name" value="OB_Dis3"/>
    <property type="match status" value="1"/>
</dbReference>
<dbReference type="PROSITE" id="PS01175">
    <property type="entry name" value="RIBONUCLEASE_II"/>
    <property type="match status" value="1"/>
</dbReference>